<evidence type="ECO:0000313" key="2">
    <source>
        <dbReference type="Proteomes" id="UP000475862"/>
    </source>
</evidence>
<proteinExistence type="predicted"/>
<gene>
    <name evidence="1" type="ORF">AGLY_001749</name>
</gene>
<dbReference type="AlphaFoldDB" id="A0A6G0U5K9"/>
<organism evidence="1 2">
    <name type="scientific">Aphis glycines</name>
    <name type="common">Soybean aphid</name>
    <dbReference type="NCBI Taxonomy" id="307491"/>
    <lineage>
        <taxon>Eukaryota</taxon>
        <taxon>Metazoa</taxon>
        <taxon>Ecdysozoa</taxon>
        <taxon>Arthropoda</taxon>
        <taxon>Hexapoda</taxon>
        <taxon>Insecta</taxon>
        <taxon>Pterygota</taxon>
        <taxon>Neoptera</taxon>
        <taxon>Paraneoptera</taxon>
        <taxon>Hemiptera</taxon>
        <taxon>Sternorrhyncha</taxon>
        <taxon>Aphidomorpha</taxon>
        <taxon>Aphidoidea</taxon>
        <taxon>Aphididae</taxon>
        <taxon>Aphidini</taxon>
        <taxon>Aphis</taxon>
        <taxon>Aphis</taxon>
    </lineage>
</organism>
<dbReference type="Proteomes" id="UP000475862">
    <property type="component" value="Unassembled WGS sequence"/>
</dbReference>
<accession>A0A6G0U5K9</accession>
<dbReference type="EMBL" id="VYZN01000003">
    <property type="protein sequence ID" value="KAE9544060.1"/>
    <property type="molecule type" value="Genomic_DNA"/>
</dbReference>
<name>A0A6G0U5K9_APHGL</name>
<reference evidence="1 2" key="1">
    <citation type="submission" date="2019-08" db="EMBL/GenBank/DDBJ databases">
        <title>The genome of the soybean aphid Biotype 1, its phylome, world population structure and adaptation to the North American continent.</title>
        <authorList>
            <person name="Giordano R."/>
            <person name="Donthu R.K."/>
            <person name="Hernandez A.G."/>
            <person name="Wright C.L."/>
            <person name="Zimin A.V."/>
        </authorList>
    </citation>
    <scope>NUCLEOTIDE SEQUENCE [LARGE SCALE GENOMIC DNA]</scope>
    <source>
        <tissue evidence="1">Whole aphids</tissue>
    </source>
</reference>
<comment type="caution">
    <text evidence="1">The sequence shown here is derived from an EMBL/GenBank/DDBJ whole genome shotgun (WGS) entry which is preliminary data.</text>
</comment>
<keyword evidence="2" id="KW-1185">Reference proteome</keyword>
<evidence type="ECO:0000313" key="1">
    <source>
        <dbReference type="EMBL" id="KAE9544060.1"/>
    </source>
</evidence>
<protein>
    <submittedName>
        <fullName evidence="1">Uncharacterized protein</fullName>
    </submittedName>
</protein>
<sequence>MFQIKFKIQFFHPIYEQKKVPAIIAQPMHAKCESFHNKFNSYFESLHPNIYKFIEVLKLIQTETVILIPNSNNFKLHGQLQIRNKIIFIDTQIKKLSEKKYQILSTYKYWLKNTSLSNICLVKFMNHYLILYGRQLVCAGQINGSPLYDDSCVDRVCIKSYIGTSKVVCLKVNVRCRYSASDVPGSHIG</sequence>